<keyword evidence="3" id="KW-1185">Reference proteome</keyword>
<dbReference type="GO" id="GO:0071763">
    <property type="term" value="P:nuclear membrane organization"/>
    <property type="evidence" value="ECO:0000318"/>
    <property type="project" value="GO_Central"/>
</dbReference>
<feature type="region of interest" description="Disordered" evidence="1">
    <location>
        <begin position="439"/>
        <end position="470"/>
    </location>
</feature>
<gene>
    <name evidence="2" type="ORF">LSAT_V11C800398620</name>
</gene>
<dbReference type="AlphaFoldDB" id="A0A9R1UNG6"/>
<feature type="region of interest" description="Disordered" evidence="1">
    <location>
        <begin position="1151"/>
        <end position="1184"/>
    </location>
</feature>
<feature type="compositionally biased region" description="Gly residues" evidence="1">
    <location>
        <begin position="1238"/>
        <end position="1251"/>
    </location>
</feature>
<sequence>MATAGDGRAPYESSGAGGKFRKRPYRRSTPATPYDRPPTALRNNNPGLFTKLVDPASRLIYAGVHKLFGVFRKRLPPLSLQGLPATEKFYFMMYMFLTKVLMLTGISEEPQNVSQDVGRNNSIGVSKASTDQDMNSAATGISELEQMLKQKTFTRSEIQHLTTLLHSRTTESPDNVVDINGAKPHSSPSPLLRLEASTSGSMKKHGDNRDNFHATISTPFVSSKVLEEETPSPAEVAKSYMGSRPTKLAPSPLGLTSHNTTSLQKTSITPKTANNFKGLKNGFLTPRSRGRSAMYSMARTPYTKSPLNFNQKEIMSTSSQSLKRRSSVLDDDFGSGGPLRRTRQKPNLLLQSREKRELGYTTFQQPMLLENKPEENGDAAIHGSTHGSVPAKSTQTATKIFQQLERLTPKSPTKLTSNMLHGQALRSLEKADSPKFLQTSHDTQKSEFQHESTSKSTSRGKEKVEENGERKFPVPFNMLTPVNGDLGVSIKESSQIVTVDDSTSILPSEPPQKRRAFQMSAPEDTWELDDDDDDDIHVNGHVYTPPVVENNKPETSLVVNKPGSADIIEPPTPPVVFKTPAPVEATPVVAEVTPVAKSSEKVELKESEKATPFPKTDGFLGGNVIEQETGFKFPTSPPSTFTTQKDEVTPTEKVSPFQFSGSELSESKPKAPDSTSVFNLDTKNDQVKVTNKDENGNDQKLENIPAASSTSAIFSFASSAAKDSSGPTPTMTPDSSSPIFSSSTSFPASDANANSVFNNSSSNIIPASTSIATSSVFSTTSLPPPAFSFGSSKPTTSLAETGKADAITEKEPKSTISSSPFATITTPNGGGLFGFSSPTATSTTTAATTTTNGGALFGFSSPAASSTTTAATSGGALFGFSSPAATSTTTSGSALFGFGSSAATSTTATTSTTNGGALFGFSSPAATSTTTTATSGGALFGFSAPAATSTTTTTNGSTPFGFSSPAATSTTTTTSGSTPFGFSSPAATSTTATTTNGGAFFGFSSPAATSTTTAQSQGSFFNAASGSQSNTQTSTPVTQAVPFQFSSSSSLFGSSAPAFGISSSEGKSGNSTSGSTSTTSIFGSSWQPPNSSVFSFGASSAATTPPITFGASSNTTASTGSSMFSFTTSGPTKPSFTTPSTVFGNPTPVFANNNNNNNNDQMSMEDSMAEDSMQTPSPSPVSVSPFGQAAPVAASPGFMFGSATPAPPQAAAPFQFGGQPNQVLPQNPFQSSSVEFNAGGGSFSLGSGGGDKSGRRMVRVTKSKNRRK</sequence>
<comment type="caution">
    <text evidence="2">The sequence shown here is derived from an EMBL/GenBank/DDBJ whole genome shotgun (WGS) entry which is preliminary data.</text>
</comment>
<name>A0A9R1UNG6_LACSA</name>
<dbReference type="GO" id="GO:0005635">
    <property type="term" value="C:nuclear envelope"/>
    <property type="evidence" value="ECO:0000318"/>
    <property type="project" value="GO_Central"/>
</dbReference>
<evidence type="ECO:0000313" key="3">
    <source>
        <dbReference type="Proteomes" id="UP000235145"/>
    </source>
</evidence>
<feature type="region of interest" description="Disordered" evidence="1">
    <location>
        <begin position="235"/>
        <end position="266"/>
    </location>
</feature>
<reference evidence="2 3" key="1">
    <citation type="journal article" date="2017" name="Nat. Commun.">
        <title>Genome assembly with in vitro proximity ligation data and whole-genome triplication in lettuce.</title>
        <authorList>
            <person name="Reyes-Chin-Wo S."/>
            <person name="Wang Z."/>
            <person name="Yang X."/>
            <person name="Kozik A."/>
            <person name="Arikit S."/>
            <person name="Song C."/>
            <person name="Xia L."/>
            <person name="Froenicke L."/>
            <person name="Lavelle D.O."/>
            <person name="Truco M.J."/>
            <person name="Xia R."/>
            <person name="Zhu S."/>
            <person name="Xu C."/>
            <person name="Xu H."/>
            <person name="Xu X."/>
            <person name="Cox K."/>
            <person name="Korf I."/>
            <person name="Meyers B.C."/>
            <person name="Michelmore R.W."/>
        </authorList>
    </citation>
    <scope>NUCLEOTIDE SEQUENCE [LARGE SCALE GENOMIC DNA]</scope>
    <source>
        <strain evidence="3">cv. Salinas</strain>
        <tissue evidence="2">Seedlings</tissue>
    </source>
</reference>
<feature type="compositionally biased region" description="Basic residues" evidence="1">
    <location>
        <begin position="1255"/>
        <end position="1268"/>
    </location>
</feature>
<proteinExistence type="predicted"/>
<feature type="compositionally biased region" description="Polar residues" evidence="1">
    <location>
        <begin position="1221"/>
        <end position="1235"/>
    </location>
</feature>
<dbReference type="GO" id="GO:0016973">
    <property type="term" value="P:poly(A)+ mRNA export from nucleus"/>
    <property type="evidence" value="ECO:0000318"/>
    <property type="project" value="GO_Central"/>
</dbReference>
<protein>
    <recommendedName>
        <fullName evidence="4">Nuclear pore complex protein NUP1</fullName>
    </recommendedName>
</protein>
<feature type="region of interest" description="Disordered" evidence="1">
    <location>
        <begin position="1062"/>
        <end position="1084"/>
    </location>
</feature>
<evidence type="ECO:0000313" key="2">
    <source>
        <dbReference type="EMBL" id="KAJ0190897.1"/>
    </source>
</evidence>
<dbReference type="EMBL" id="NBSK02000008">
    <property type="protein sequence ID" value="KAJ0190897.1"/>
    <property type="molecule type" value="Genomic_DNA"/>
</dbReference>
<feature type="compositionally biased region" description="Low complexity" evidence="1">
    <location>
        <begin position="1152"/>
        <end position="1184"/>
    </location>
</feature>
<feature type="region of interest" description="Disordered" evidence="1">
    <location>
        <begin position="316"/>
        <end position="343"/>
    </location>
</feature>
<feature type="region of interest" description="Disordered" evidence="1">
    <location>
        <begin position="948"/>
        <end position="988"/>
    </location>
</feature>
<feature type="region of interest" description="Disordered" evidence="1">
    <location>
        <begin position="629"/>
        <end position="705"/>
    </location>
</feature>
<feature type="compositionally biased region" description="Basic and acidic residues" evidence="1">
    <location>
        <begin position="682"/>
        <end position="701"/>
    </location>
</feature>
<organism evidence="2 3">
    <name type="scientific">Lactuca sativa</name>
    <name type="common">Garden lettuce</name>
    <dbReference type="NCBI Taxonomy" id="4236"/>
    <lineage>
        <taxon>Eukaryota</taxon>
        <taxon>Viridiplantae</taxon>
        <taxon>Streptophyta</taxon>
        <taxon>Embryophyta</taxon>
        <taxon>Tracheophyta</taxon>
        <taxon>Spermatophyta</taxon>
        <taxon>Magnoliopsida</taxon>
        <taxon>eudicotyledons</taxon>
        <taxon>Gunneridae</taxon>
        <taxon>Pentapetalae</taxon>
        <taxon>asterids</taxon>
        <taxon>campanulids</taxon>
        <taxon>Asterales</taxon>
        <taxon>Asteraceae</taxon>
        <taxon>Cichorioideae</taxon>
        <taxon>Cichorieae</taxon>
        <taxon>Lactucinae</taxon>
        <taxon>Lactuca</taxon>
    </lineage>
</organism>
<feature type="region of interest" description="Disordered" evidence="1">
    <location>
        <begin position="1212"/>
        <end position="1268"/>
    </location>
</feature>
<feature type="region of interest" description="Disordered" evidence="1">
    <location>
        <begin position="1"/>
        <end position="43"/>
    </location>
</feature>
<evidence type="ECO:0000256" key="1">
    <source>
        <dbReference type="SAM" id="MobiDB-lite"/>
    </source>
</evidence>
<dbReference type="Proteomes" id="UP000235145">
    <property type="component" value="Unassembled WGS sequence"/>
</dbReference>
<accession>A0A9R1UNG6</accession>
<feature type="compositionally biased region" description="Basic and acidic residues" evidence="1">
    <location>
        <begin position="442"/>
        <end position="470"/>
    </location>
</feature>
<evidence type="ECO:0008006" key="4">
    <source>
        <dbReference type="Google" id="ProtNLM"/>
    </source>
</evidence>
<dbReference type="PANTHER" id="PTHR33416">
    <property type="entry name" value="NUCLEAR PORE COMPLEX PROTEIN NUP1"/>
    <property type="match status" value="1"/>
</dbReference>
<feature type="region of interest" description="Disordered" evidence="1">
    <location>
        <begin position="720"/>
        <end position="745"/>
    </location>
</feature>
<feature type="compositionally biased region" description="Polar residues" evidence="1">
    <location>
        <begin position="254"/>
        <end position="266"/>
    </location>
</feature>
<dbReference type="PANTHER" id="PTHR33416:SF32">
    <property type="entry name" value="NUCLEAR PORE COMPLEX PROTEIN NUP1"/>
    <property type="match status" value="1"/>
</dbReference>